<dbReference type="AlphaFoldDB" id="A0A0D7BJL3"/>
<keyword evidence="2" id="KW-1185">Reference proteome</keyword>
<sequence length="98" mass="10960">MLRLIQQTLSQPHTRSRASITSTQLIFAFFKGLERSSILHNREPHLPLLGVSTSHVEDSVLCAQDVEVTEIPGIFSPTDYESDERKVSFPKGTPLVLL</sequence>
<reference evidence="1 2" key="1">
    <citation type="journal article" date="2015" name="Fungal Genet. Biol.">
        <title>Evolution of novel wood decay mechanisms in Agaricales revealed by the genome sequences of Fistulina hepatica and Cylindrobasidium torrendii.</title>
        <authorList>
            <person name="Floudas D."/>
            <person name="Held B.W."/>
            <person name="Riley R."/>
            <person name="Nagy L.G."/>
            <person name="Koehler G."/>
            <person name="Ransdell A.S."/>
            <person name="Younus H."/>
            <person name="Chow J."/>
            <person name="Chiniquy J."/>
            <person name="Lipzen A."/>
            <person name="Tritt A."/>
            <person name="Sun H."/>
            <person name="Haridas S."/>
            <person name="LaButti K."/>
            <person name="Ohm R.A."/>
            <person name="Kues U."/>
            <person name="Blanchette R.A."/>
            <person name="Grigoriev I.V."/>
            <person name="Minto R.E."/>
            <person name="Hibbett D.S."/>
        </authorList>
    </citation>
    <scope>NUCLEOTIDE SEQUENCE [LARGE SCALE GENOMIC DNA]</scope>
    <source>
        <strain evidence="1 2">FP15055 ss-10</strain>
    </source>
</reference>
<organism evidence="1 2">
    <name type="scientific">Cylindrobasidium torrendii FP15055 ss-10</name>
    <dbReference type="NCBI Taxonomy" id="1314674"/>
    <lineage>
        <taxon>Eukaryota</taxon>
        <taxon>Fungi</taxon>
        <taxon>Dikarya</taxon>
        <taxon>Basidiomycota</taxon>
        <taxon>Agaricomycotina</taxon>
        <taxon>Agaricomycetes</taxon>
        <taxon>Agaricomycetidae</taxon>
        <taxon>Agaricales</taxon>
        <taxon>Marasmiineae</taxon>
        <taxon>Physalacriaceae</taxon>
        <taxon>Cylindrobasidium</taxon>
    </lineage>
</organism>
<evidence type="ECO:0000313" key="1">
    <source>
        <dbReference type="EMBL" id="KIY69811.1"/>
    </source>
</evidence>
<evidence type="ECO:0000313" key="2">
    <source>
        <dbReference type="Proteomes" id="UP000054007"/>
    </source>
</evidence>
<name>A0A0D7BJL3_9AGAR</name>
<dbReference type="EMBL" id="KN880478">
    <property type="protein sequence ID" value="KIY69811.1"/>
    <property type="molecule type" value="Genomic_DNA"/>
</dbReference>
<proteinExistence type="predicted"/>
<dbReference type="Proteomes" id="UP000054007">
    <property type="component" value="Unassembled WGS sequence"/>
</dbReference>
<gene>
    <name evidence="1" type="ORF">CYLTODRAFT_420374</name>
</gene>
<accession>A0A0D7BJL3</accession>
<protein>
    <submittedName>
        <fullName evidence="1">Uncharacterized protein</fullName>
    </submittedName>
</protein>